<dbReference type="InterPro" id="IPR052016">
    <property type="entry name" value="Bact_Sigma-Reg"/>
</dbReference>
<evidence type="ECO:0000259" key="2">
    <source>
        <dbReference type="SMART" id="SM00331"/>
    </source>
</evidence>
<sequence length="437" mass="46944">MSRLFWDVAVLREEVRDLARSYRLPADVRGRLVLSVTDLASPEFEAGHPVRLTSVFDGTRGVPQLNLTLTAPRAARPPRSAGLPLTAPETSANSVTWHIPLPDRNAGPFEEAPARSPASLPAQVSAADEELRAALALADRLSAQHRLLKHELAETNAGVLALYVQLDERDEQVRKAHGQVLRELEDALRPLPPEIDGLELAVHYAPADPAAPTGGDLYDWFALPDGTVHVTVVDALGHGVRSTRGAVTVTHAVRTLALEGHPLHSILARTHHLLMPFNADLMATVLLVRLDPATGELQVASGSHPPPLLARDGSAPRFLEATGRGIGFPSPGSDTVLRERMEPGDLLLLYTDGLTESRRDLIEGESRLVKAVEQHAHRAIAEIPDAVAAEMHTVVLHADDTLALAMRMTAKAPAATGTRAVHRLPAQGGRADKRSIG</sequence>
<dbReference type="EMBL" id="BMVP01000003">
    <property type="protein sequence ID" value="GHB51952.1"/>
    <property type="molecule type" value="Genomic_DNA"/>
</dbReference>
<dbReference type="PANTHER" id="PTHR43156">
    <property type="entry name" value="STAGE II SPORULATION PROTEIN E-RELATED"/>
    <property type="match status" value="1"/>
</dbReference>
<evidence type="ECO:0000313" key="3">
    <source>
        <dbReference type="EMBL" id="GHB51952.1"/>
    </source>
</evidence>
<evidence type="ECO:0000313" key="4">
    <source>
        <dbReference type="Proteomes" id="UP000642673"/>
    </source>
</evidence>
<accession>A0ABQ3EQW3</accession>
<dbReference type="InterPro" id="IPR036457">
    <property type="entry name" value="PPM-type-like_dom_sf"/>
</dbReference>
<organism evidence="3 4">
    <name type="scientific">Streptomyces cirratus</name>
    <dbReference type="NCBI Taxonomy" id="68187"/>
    <lineage>
        <taxon>Bacteria</taxon>
        <taxon>Bacillati</taxon>
        <taxon>Actinomycetota</taxon>
        <taxon>Actinomycetes</taxon>
        <taxon>Kitasatosporales</taxon>
        <taxon>Streptomycetaceae</taxon>
        <taxon>Streptomyces</taxon>
    </lineage>
</organism>
<keyword evidence="1" id="KW-0378">Hydrolase</keyword>
<protein>
    <submittedName>
        <fullName evidence="3">Potassium-transporting ATPase subunit B</fullName>
    </submittedName>
</protein>
<reference evidence="4" key="1">
    <citation type="journal article" date="2019" name="Int. J. Syst. Evol. Microbiol.">
        <title>The Global Catalogue of Microorganisms (GCM) 10K type strain sequencing project: providing services to taxonomists for standard genome sequencing and annotation.</title>
        <authorList>
            <consortium name="The Broad Institute Genomics Platform"/>
            <consortium name="The Broad Institute Genome Sequencing Center for Infectious Disease"/>
            <person name="Wu L."/>
            <person name="Ma J."/>
        </authorList>
    </citation>
    <scope>NUCLEOTIDE SEQUENCE [LARGE SCALE GENOMIC DNA]</scope>
    <source>
        <strain evidence="4">JCM 4738</strain>
    </source>
</reference>
<name>A0ABQ3EQW3_9ACTN</name>
<dbReference type="Pfam" id="PF07228">
    <property type="entry name" value="SpoIIE"/>
    <property type="match status" value="1"/>
</dbReference>
<comment type="caution">
    <text evidence="3">The sequence shown here is derived from an EMBL/GenBank/DDBJ whole genome shotgun (WGS) entry which is preliminary data.</text>
</comment>
<dbReference type="SMART" id="SM00331">
    <property type="entry name" value="PP2C_SIG"/>
    <property type="match status" value="1"/>
</dbReference>
<evidence type="ECO:0000256" key="1">
    <source>
        <dbReference type="ARBA" id="ARBA00022801"/>
    </source>
</evidence>
<gene>
    <name evidence="3" type="ORF">GCM10010347_22250</name>
</gene>
<dbReference type="RefSeq" id="WP_190183883.1">
    <property type="nucleotide sequence ID" value="NZ_BMVP01000003.1"/>
</dbReference>
<keyword evidence="4" id="KW-1185">Reference proteome</keyword>
<dbReference type="PANTHER" id="PTHR43156:SF2">
    <property type="entry name" value="STAGE II SPORULATION PROTEIN E"/>
    <property type="match status" value="1"/>
</dbReference>
<feature type="domain" description="PPM-type phosphatase" evidence="2">
    <location>
        <begin position="195"/>
        <end position="408"/>
    </location>
</feature>
<proteinExistence type="predicted"/>
<dbReference type="InterPro" id="IPR001932">
    <property type="entry name" value="PPM-type_phosphatase-like_dom"/>
</dbReference>
<dbReference type="Proteomes" id="UP000642673">
    <property type="component" value="Unassembled WGS sequence"/>
</dbReference>
<dbReference type="Gene3D" id="3.60.40.10">
    <property type="entry name" value="PPM-type phosphatase domain"/>
    <property type="match status" value="1"/>
</dbReference>